<proteinExistence type="inferred from homology"/>
<evidence type="ECO:0000313" key="8">
    <source>
        <dbReference type="EMBL" id="PSL34020.1"/>
    </source>
</evidence>
<evidence type="ECO:0000256" key="3">
    <source>
        <dbReference type="ARBA" id="ARBA00022475"/>
    </source>
</evidence>
<keyword evidence="9" id="KW-1185">Reference proteome</keyword>
<comment type="subcellular location">
    <subcellularLocation>
        <location evidence="1">Cell membrane</location>
        <topology evidence="1">Multi-pass membrane protein</topology>
    </subcellularLocation>
</comment>
<feature type="transmembrane region" description="Helical" evidence="7">
    <location>
        <begin position="357"/>
        <end position="375"/>
    </location>
</feature>
<dbReference type="Proteomes" id="UP000241964">
    <property type="component" value="Unassembled WGS sequence"/>
</dbReference>
<comment type="similarity">
    <text evidence="2">Belongs to the polysaccharide synthase family.</text>
</comment>
<protein>
    <submittedName>
        <fullName evidence="8">PST family polysaccharide transporter</fullName>
    </submittedName>
</protein>
<feature type="transmembrane region" description="Helical" evidence="7">
    <location>
        <begin position="111"/>
        <end position="131"/>
    </location>
</feature>
<organism evidence="8 9">
    <name type="scientific">Dyadobacter jiangsuensis</name>
    <dbReference type="NCBI Taxonomy" id="1591085"/>
    <lineage>
        <taxon>Bacteria</taxon>
        <taxon>Pseudomonadati</taxon>
        <taxon>Bacteroidota</taxon>
        <taxon>Cytophagia</taxon>
        <taxon>Cytophagales</taxon>
        <taxon>Spirosomataceae</taxon>
        <taxon>Dyadobacter</taxon>
    </lineage>
</organism>
<dbReference type="PANTHER" id="PTHR30250">
    <property type="entry name" value="PST FAMILY PREDICTED COLANIC ACID TRANSPORTER"/>
    <property type="match status" value="1"/>
</dbReference>
<keyword evidence="4 7" id="KW-0812">Transmembrane</keyword>
<keyword evidence="5 7" id="KW-1133">Transmembrane helix</keyword>
<dbReference type="InterPro" id="IPR050833">
    <property type="entry name" value="Poly_Biosynth_Transport"/>
</dbReference>
<dbReference type="EMBL" id="PYAS01000001">
    <property type="protein sequence ID" value="PSL34020.1"/>
    <property type="molecule type" value="Genomic_DNA"/>
</dbReference>
<evidence type="ECO:0000256" key="1">
    <source>
        <dbReference type="ARBA" id="ARBA00004651"/>
    </source>
</evidence>
<evidence type="ECO:0000256" key="7">
    <source>
        <dbReference type="SAM" id="Phobius"/>
    </source>
</evidence>
<feature type="transmembrane region" description="Helical" evidence="7">
    <location>
        <begin position="381"/>
        <end position="401"/>
    </location>
</feature>
<keyword evidence="6 7" id="KW-0472">Membrane</keyword>
<feature type="transmembrane region" description="Helical" evidence="7">
    <location>
        <begin position="169"/>
        <end position="190"/>
    </location>
</feature>
<evidence type="ECO:0000256" key="2">
    <source>
        <dbReference type="ARBA" id="ARBA00007430"/>
    </source>
</evidence>
<dbReference type="OrthoDB" id="9770347at2"/>
<dbReference type="PANTHER" id="PTHR30250:SF10">
    <property type="entry name" value="LIPOPOLYSACCHARIDE BIOSYNTHESIS PROTEIN WZXC"/>
    <property type="match status" value="1"/>
</dbReference>
<evidence type="ECO:0000256" key="6">
    <source>
        <dbReference type="ARBA" id="ARBA00023136"/>
    </source>
</evidence>
<dbReference type="RefSeq" id="WP_106593682.1">
    <property type="nucleotide sequence ID" value="NZ_PYAS01000001.1"/>
</dbReference>
<evidence type="ECO:0000256" key="5">
    <source>
        <dbReference type="ARBA" id="ARBA00022989"/>
    </source>
</evidence>
<gene>
    <name evidence="8" type="ORF">CLV60_101389</name>
</gene>
<accession>A0A2P8GJA3</accession>
<feature type="transmembrane region" description="Helical" evidence="7">
    <location>
        <begin position="446"/>
        <end position="467"/>
    </location>
</feature>
<feature type="transmembrane region" description="Helical" evidence="7">
    <location>
        <begin position="287"/>
        <end position="304"/>
    </location>
</feature>
<dbReference type="GO" id="GO:0005886">
    <property type="term" value="C:plasma membrane"/>
    <property type="evidence" value="ECO:0007669"/>
    <property type="project" value="UniProtKB-SubCell"/>
</dbReference>
<feature type="transmembrane region" description="Helical" evidence="7">
    <location>
        <begin position="41"/>
        <end position="62"/>
    </location>
</feature>
<feature type="transmembrane region" description="Helical" evidence="7">
    <location>
        <begin position="413"/>
        <end position="434"/>
    </location>
</feature>
<evidence type="ECO:0000313" key="9">
    <source>
        <dbReference type="Proteomes" id="UP000241964"/>
    </source>
</evidence>
<sequence length="487" mass="54605">MRVDQEIKRGTFFVFISKYSNILIGLVINSILARFLSPNEYGIVGVVTVFITFFSILGDIGVGTAIVQNRDLTRKDISDIFKINILLSTCLGLAFYLLSYGIAWFYESDVYIRIGQMLSISVFFSSLSGVPRSLLMREKSFKLLGGIEIIASVTTGVLVVLLAVKGYSYYSIIWRSILSNIMICVMCFYFSKLRLLAGFGFDGFRKIARYSGFQFAFNFINYFSRNLDNILIGKFMGNQNLGIYSQSYQLMMYPVANLTHVITPVLHPVLARYVDHPKTIFEEYLKVVNILAMLGIPISVFVFFSSTEIVYFVLGSKWMEVAPVLQIFGASIWLQMVNSSGGAIFQSMGRTDKLFKMGILSTFTTISATLLGILYFKSLTMTALCISVAIAANFVIVYYVLINRILGASFLRFLKVIAKHLKLAAVLTLLLYLTQVFGDFRQDNAGLIYLSLIKSAILAITFLAFHFEMVMGLIKKVLANVAGRIKS</sequence>
<evidence type="ECO:0000256" key="4">
    <source>
        <dbReference type="ARBA" id="ARBA00022692"/>
    </source>
</evidence>
<dbReference type="AlphaFoldDB" id="A0A2P8GJA3"/>
<name>A0A2P8GJA3_9BACT</name>
<feature type="transmembrane region" description="Helical" evidence="7">
    <location>
        <begin position="12"/>
        <end position="35"/>
    </location>
</feature>
<reference evidence="8 9" key="1">
    <citation type="submission" date="2018-03" db="EMBL/GenBank/DDBJ databases">
        <title>Genomic Encyclopedia of Archaeal and Bacterial Type Strains, Phase II (KMG-II): from individual species to whole genera.</title>
        <authorList>
            <person name="Goeker M."/>
        </authorList>
    </citation>
    <scope>NUCLEOTIDE SEQUENCE [LARGE SCALE GENOMIC DNA]</scope>
    <source>
        <strain evidence="8 9">DSM 29057</strain>
    </source>
</reference>
<comment type="caution">
    <text evidence="8">The sequence shown here is derived from an EMBL/GenBank/DDBJ whole genome shotgun (WGS) entry which is preliminary data.</text>
</comment>
<feature type="transmembrane region" description="Helical" evidence="7">
    <location>
        <begin position="324"/>
        <end position="345"/>
    </location>
</feature>
<keyword evidence="3" id="KW-1003">Cell membrane</keyword>
<feature type="transmembrane region" description="Helical" evidence="7">
    <location>
        <begin position="83"/>
        <end position="105"/>
    </location>
</feature>
<dbReference type="Pfam" id="PF13440">
    <property type="entry name" value="Polysacc_synt_3"/>
    <property type="match status" value="1"/>
</dbReference>
<feature type="transmembrane region" description="Helical" evidence="7">
    <location>
        <begin position="143"/>
        <end position="163"/>
    </location>
</feature>
<dbReference type="CDD" id="cd13127">
    <property type="entry name" value="MATE_tuaB_like"/>
    <property type="match status" value="1"/>
</dbReference>